<name>A0A7X8C3K9_9LACT</name>
<dbReference type="InterPro" id="IPR006121">
    <property type="entry name" value="HMA_dom"/>
</dbReference>
<gene>
    <name evidence="3" type="ORF">GX355_04920</name>
</gene>
<dbReference type="Proteomes" id="UP000541058">
    <property type="component" value="Unassembled WGS sequence"/>
</dbReference>
<evidence type="ECO:0000259" key="2">
    <source>
        <dbReference type="PROSITE" id="PS50846"/>
    </source>
</evidence>
<evidence type="ECO:0000256" key="1">
    <source>
        <dbReference type="ARBA" id="ARBA00022723"/>
    </source>
</evidence>
<keyword evidence="1" id="KW-0479">Metal-binding</keyword>
<dbReference type="SUPFAM" id="SSF55008">
    <property type="entry name" value="HMA, heavy metal-associated domain"/>
    <property type="match status" value="1"/>
</dbReference>
<protein>
    <submittedName>
        <fullName evidence="3">Heavy-metal-associated domain-containing protein</fullName>
    </submittedName>
</protein>
<dbReference type="AlphaFoldDB" id="A0A7X8C3K9"/>
<dbReference type="Gene3D" id="3.30.70.100">
    <property type="match status" value="1"/>
</dbReference>
<dbReference type="InterPro" id="IPR036163">
    <property type="entry name" value="HMA_dom_sf"/>
</dbReference>
<proteinExistence type="predicted"/>
<dbReference type="InterPro" id="IPR017969">
    <property type="entry name" value="Heavy-metal-associated_CS"/>
</dbReference>
<evidence type="ECO:0000313" key="4">
    <source>
        <dbReference type="Proteomes" id="UP000541058"/>
    </source>
</evidence>
<sequence length="75" mass="8233">MKSVTIQLETLTCPSCMQKIEGALKGLGGIDKETVKVLFNSSKVKLDFDEDKVSIGEIESAINKLGYDVIKSRIK</sequence>
<feature type="domain" description="HMA" evidence="2">
    <location>
        <begin position="2"/>
        <end position="70"/>
    </location>
</feature>
<reference evidence="3 4" key="1">
    <citation type="journal article" date="2020" name="Biotechnol. Biofuels">
        <title>New insights from the biogas microbiome by comprehensive genome-resolved metagenomics of nearly 1600 species originating from multiple anaerobic digesters.</title>
        <authorList>
            <person name="Campanaro S."/>
            <person name="Treu L."/>
            <person name="Rodriguez-R L.M."/>
            <person name="Kovalovszki A."/>
            <person name="Ziels R.M."/>
            <person name="Maus I."/>
            <person name="Zhu X."/>
            <person name="Kougias P.G."/>
            <person name="Basile A."/>
            <person name="Luo G."/>
            <person name="Schluter A."/>
            <person name="Konstantinidis K.T."/>
            <person name="Angelidaki I."/>
        </authorList>
    </citation>
    <scope>NUCLEOTIDE SEQUENCE [LARGE SCALE GENOMIC DNA]</scope>
    <source>
        <strain evidence="3">AS23ysBPME_34</strain>
    </source>
</reference>
<dbReference type="EMBL" id="JAAYSM010000150">
    <property type="protein sequence ID" value="NLJ18187.1"/>
    <property type="molecule type" value="Genomic_DNA"/>
</dbReference>
<organism evidence="3 4">
    <name type="scientific">Globicatella sulfidifaciens</name>
    <dbReference type="NCBI Taxonomy" id="136093"/>
    <lineage>
        <taxon>Bacteria</taxon>
        <taxon>Bacillati</taxon>
        <taxon>Bacillota</taxon>
        <taxon>Bacilli</taxon>
        <taxon>Lactobacillales</taxon>
        <taxon>Aerococcaceae</taxon>
        <taxon>Globicatella</taxon>
    </lineage>
</organism>
<accession>A0A7X8C3K9</accession>
<dbReference type="GO" id="GO:0046872">
    <property type="term" value="F:metal ion binding"/>
    <property type="evidence" value="ECO:0007669"/>
    <property type="project" value="UniProtKB-KW"/>
</dbReference>
<comment type="caution">
    <text evidence="3">The sequence shown here is derived from an EMBL/GenBank/DDBJ whole genome shotgun (WGS) entry which is preliminary data.</text>
</comment>
<dbReference type="CDD" id="cd00371">
    <property type="entry name" value="HMA"/>
    <property type="match status" value="1"/>
</dbReference>
<dbReference type="Pfam" id="PF00403">
    <property type="entry name" value="HMA"/>
    <property type="match status" value="1"/>
</dbReference>
<evidence type="ECO:0000313" key="3">
    <source>
        <dbReference type="EMBL" id="NLJ18187.1"/>
    </source>
</evidence>
<dbReference type="PROSITE" id="PS01047">
    <property type="entry name" value="HMA_1"/>
    <property type="match status" value="1"/>
</dbReference>
<dbReference type="PROSITE" id="PS50846">
    <property type="entry name" value="HMA_2"/>
    <property type="match status" value="1"/>
</dbReference>
<dbReference type="RefSeq" id="WP_276647626.1">
    <property type="nucleotide sequence ID" value="NZ_JAAYSM010000150.1"/>
</dbReference>